<name>A0A918TRB3_9BACT</name>
<keyword evidence="5" id="KW-0963">Cytoplasm</keyword>
<protein>
    <recommendedName>
        <fullName evidence="2 5">Elongation factor Ts</fullName>
        <shortName evidence="5">EF-Ts</shortName>
    </recommendedName>
</protein>
<feature type="region of interest" description="Involved in Mg(2+) ion dislocation from EF-Tu" evidence="5">
    <location>
        <begin position="81"/>
        <end position="84"/>
    </location>
</feature>
<dbReference type="CDD" id="cd14275">
    <property type="entry name" value="UBA_EF-Ts"/>
    <property type="match status" value="1"/>
</dbReference>
<dbReference type="InterPro" id="IPR036402">
    <property type="entry name" value="EF-Ts_dimer_sf"/>
</dbReference>
<evidence type="ECO:0000313" key="9">
    <source>
        <dbReference type="EMBL" id="GHC59739.1"/>
    </source>
</evidence>
<comment type="caution">
    <text evidence="9">The sequence shown here is derived from an EMBL/GenBank/DDBJ whole genome shotgun (WGS) entry which is preliminary data.</text>
</comment>
<dbReference type="Proteomes" id="UP000644507">
    <property type="component" value="Unassembled WGS sequence"/>
</dbReference>
<accession>A0A918TRB3</accession>
<dbReference type="InterPro" id="IPR001816">
    <property type="entry name" value="Transl_elong_EFTs/EF1B"/>
</dbReference>
<dbReference type="EMBL" id="BMXI01000012">
    <property type="protein sequence ID" value="GHC59739.1"/>
    <property type="molecule type" value="Genomic_DNA"/>
</dbReference>
<reference evidence="9" key="2">
    <citation type="submission" date="2020-09" db="EMBL/GenBank/DDBJ databases">
        <authorList>
            <person name="Sun Q."/>
            <person name="Kim S."/>
        </authorList>
    </citation>
    <scope>NUCLEOTIDE SEQUENCE</scope>
    <source>
        <strain evidence="9">KCTC 12988</strain>
    </source>
</reference>
<dbReference type="SUPFAM" id="SSF46934">
    <property type="entry name" value="UBA-like"/>
    <property type="match status" value="1"/>
</dbReference>
<dbReference type="NCBIfam" id="TIGR00116">
    <property type="entry name" value="tsf"/>
    <property type="match status" value="1"/>
</dbReference>
<dbReference type="Gene3D" id="1.10.8.10">
    <property type="entry name" value="DNA helicase RuvA subunit, C-terminal domain"/>
    <property type="match status" value="1"/>
</dbReference>
<evidence type="ECO:0000256" key="7">
    <source>
        <dbReference type="RuleBase" id="RU000643"/>
    </source>
</evidence>
<keyword evidence="4 5" id="KW-0648">Protein biosynthesis</keyword>
<evidence type="ECO:0000256" key="4">
    <source>
        <dbReference type="ARBA" id="ARBA00022917"/>
    </source>
</evidence>
<dbReference type="HAMAP" id="MF_00050">
    <property type="entry name" value="EF_Ts"/>
    <property type="match status" value="1"/>
</dbReference>
<dbReference type="RefSeq" id="WP_189571192.1">
    <property type="nucleotide sequence ID" value="NZ_BMXI01000012.1"/>
</dbReference>
<dbReference type="PANTHER" id="PTHR11741">
    <property type="entry name" value="ELONGATION FACTOR TS"/>
    <property type="match status" value="1"/>
</dbReference>
<dbReference type="PANTHER" id="PTHR11741:SF0">
    <property type="entry name" value="ELONGATION FACTOR TS, MITOCHONDRIAL"/>
    <property type="match status" value="1"/>
</dbReference>
<evidence type="ECO:0000256" key="3">
    <source>
        <dbReference type="ARBA" id="ARBA00022768"/>
    </source>
</evidence>
<evidence type="ECO:0000256" key="1">
    <source>
        <dbReference type="ARBA" id="ARBA00005532"/>
    </source>
</evidence>
<dbReference type="PROSITE" id="PS01126">
    <property type="entry name" value="EF_TS_1"/>
    <property type="match status" value="1"/>
</dbReference>
<dbReference type="GO" id="GO:0003746">
    <property type="term" value="F:translation elongation factor activity"/>
    <property type="evidence" value="ECO:0007669"/>
    <property type="project" value="UniProtKB-UniRule"/>
</dbReference>
<dbReference type="FunFam" id="1.10.8.10:FF:000001">
    <property type="entry name" value="Elongation factor Ts"/>
    <property type="match status" value="1"/>
</dbReference>
<dbReference type="GO" id="GO:0005737">
    <property type="term" value="C:cytoplasm"/>
    <property type="evidence" value="ECO:0007669"/>
    <property type="project" value="UniProtKB-SubCell"/>
</dbReference>
<dbReference type="AlphaFoldDB" id="A0A918TRB3"/>
<evidence type="ECO:0000256" key="2">
    <source>
        <dbReference type="ARBA" id="ARBA00016956"/>
    </source>
</evidence>
<proteinExistence type="inferred from homology"/>
<evidence type="ECO:0000256" key="6">
    <source>
        <dbReference type="RuleBase" id="RU000642"/>
    </source>
</evidence>
<feature type="domain" description="Translation elongation factor EFTs/EF1B dimerisation" evidence="8">
    <location>
        <begin position="72"/>
        <end position="288"/>
    </location>
</feature>
<dbReference type="InterPro" id="IPR009060">
    <property type="entry name" value="UBA-like_sf"/>
</dbReference>
<dbReference type="Pfam" id="PF00889">
    <property type="entry name" value="EF_TS"/>
    <property type="match status" value="1"/>
</dbReference>
<dbReference type="InterPro" id="IPR018101">
    <property type="entry name" value="Transl_elong_Ts_CS"/>
</dbReference>
<sequence>MAITASQVKELRERTNVAMMECKKALTETDGDMDAAIKILRERSGLKAAKKAERAAKEGLVSAQLSADGKSGILLELNCETDFVAKNDNFMAFLNSIAESLASSDAKNLEEAQNVSMGEMTVAEAVKAKVIELGENLQFSRFERFDVEGAGAIASYIHMGGKVGVLLEVSCEKEETPSQEAFKDLVKDVTLHIAAAAPAGLNRSDIPADLVEAEKEVFRKQMENSGKPENIIDKIIEGKLGKFYSEQCLVDQAFVKDPDLSISALVEAKGKELGDTLTINRFSRFAVGN</sequence>
<keyword evidence="3 5" id="KW-0251">Elongation factor</keyword>
<dbReference type="InterPro" id="IPR014039">
    <property type="entry name" value="Transl_elong_EFTs/EF1B_dimer"/>
</dbReference>
<dbReference type="SUPFAM" id="SSF54713">
    <property type="entry name" value="Elongation factor Ts (EF-Ts), dimerisation domain"/>
    <property type="match status" value="2"/>
</dbReference>
<comment type="similarity">
    <text evidence="1 5 6">Belongs to the EF-Ts family.</text>
</comment>
<dbReference type="Gene3D" id="1.10.286.20">
    <property type="match status" value="1"/>
</dbReference>
<organism evidence="9 10">
    <name type="scientific">Roseibacillus persicicus</name>
    <dbReference type="NCBI Taxonomy" id="454148"/>
    <lineage>
        <taxon>Bacteria</taxon>
        <taxon>Pseudomonadati</taxon>
        <taxon>Verrucomicrobiota</taxon>
        <taxon>Verrucomicrobiia</taxon>
        <taxon>Verrucomicrobiales</taxon>
        <taxon>Verrucomicrobiaceae</taxon>
        <taxon>Roseibacillus</taxon>
    </lineage>
</organism>
<keyword evidence="10" id="KW-1185">Reference proteome</keyword>
<comment type="subcellular location">
    <subcellularLocation>
        <location evidence="5 7">Cytoplasm</location>
    </subcellularLocation>
</comment>
<reference evidence="9" key="1">
    <citation type="journal article" date="2014" name="Int. J. Syst. Evol. Microbiol.">
        <title>Complete genome sequence of Corynebacterium casei LMG S-19264T (=DSM 44701T), isolated from a smear-ripened cheese.</title>
        <authorList>
            <consortium name="US DOE Joint Genome Institute (JGI-PGF)"/>
            <person name="Walter F."/>
            <person name="Albersmeier A."/>
            <person name="Kalinowski J."/>
            <person name="Ruckert C."/>
        </authorList>
    </citation>
    <scope>NUCLEOTIDE SEQUENCE</scope>
    <source>
        <strain evidence="9">KCTC 12988</strain>
    </source>
</reference>
<evidence type="ECO:0000313" key="10">
    <source>
        <dbReference type="Proteomes" id="UP000644507"/>
    </source>
</evidence>
<evidence type="ECO:0000256" key="5">
    <source>
        <dbReference type="HAMAP-Rule" id="MF_00050"/>
    </source>
</evidence>
<gene>
    <name evidence="5 9" type="primary">tsf</name>
    <name evidence="9" type="ORF">GCM10007100_28720</name>
</gene>
<dbReference type="Gene3D" id="3.30.479.20">
    <property type="entry name" value="Elongation factor Ts, dimerisation domain"/>
    <property type="match status" value="2"/>
</dbReference>
<dbReference type="PROSITE" id="PS01127">
    <property type="entry name" value="EF_TS_2"/>
    <property type="match status" value="1"/>
</dbReference>
<comment type="function">
    <text evidence="5 6">Associates with the EF-Tu.GDP complex and induces the exchange of GDP to GTP. It remains bound to the aminoacyl-tRNA.EF-Tu.GTP complex up to the GTP hydrolysis stage on the ribosome.</text>
</comment>
<dbReference type="FunFam" id="1.10.286.20:FF:000001">
    <property type="entry name" value="Elongation factor Ts"/>
    <property type="match status" value="1"/>
</dbReference>
<evidence type="ECO:0000259" key="8">
    <source>
        <dbReference type="Pfam" id="PF00889"/>
    </source>
</evidence>